<sequence length="257" mass="26976">MMYRKYHPAMVVGAVAMAFVSGSPLAEDEEEDHDGPYRMEAIDGSDLVRIDLAATALDRLGIETASVSLTKADRVFVVGGRIVLDTGEPTQVAAVDPGPSAGPAWVRFPITEEIEDSLGLSVLIRPLDGGGAGSGIPAIADTDLNDGITAEAGGRVSYKLQGDAAGLDADEVVLVEVPYSGNGVDHTTVPYAAIIYDEEGDEWVYVSPEPGVFQRFEVEVAYIVGDMALLLKGPDVGTQVVTVGASELLGIEYKVGH</sequence>
<evidence type="ECO:0000313" key="2">
    <source>
        <dbReference type="EMBL" id="MBE0561495.1"/>
    </source>
</evidence>
<feature type="signal peptide" evidence="1">
    <location>
        <begin position="1"/>
        <end position="26"/>
    </location>
</feature>
<keyword evidence="1" id="KW-0732">Signal</keyword>
<name>A0A8I0T9K9_BRUAN</name>
<dbReference type="Gene3D" id="2.40.420.20">
    <property type="match status" value="1"/>
</dbReference>
<dbReference type="AlphaFoldDB" id="A0A8I0T9K9"/>
<reference evidence="2" key="2">
    <citation type="submission" date="2020-10" db="EMBL/GenBank/DDBJ databases">
        <title>Enrichment of novel Verrucomicrobia, Bacteroidetes and Krumholzibacteria in an oxygen-limited, methane- and iron-fed bioreactor inoculated with Bothnian Sea sediments.</title>
        <authorList>
            <person name="Martins P.D."/>
            <person name="de Jong A."/>
            <person name="Lenstra W.K."/>
            <person name="van Helmond N.A.G.M."/>
            <person name="Slomp C.P."/>
            <person name="Jetten M.S.M."/>
            <person name="Welte C.U."/>
            <person name="Rasigraf O."/>
        </authorList>
    </citation>
    <scope>NUCLEOTIDE SEQUENCE</scope>
    <source>
        <strain evidence="2">MAG47</strain>
    </source>
</reference>
<dbReference type="Proteomes" id="UP000642265">
    <property type="component" value="Unassembled WGS sequence"/>
</dbReference>
<reference evidence="2" key="1">
    <citation type="submission" date="2020-09" db="EMBL/GenBank/DDBJ databases">
        <authorList>
            <person name="Dalcin Martins P."/>
        </authorList>
    </citation>
    <scope>NUCLEOTIDE SEQUENCE</scope>
    <source>
        <strain evidence="2">MAG47</strain>
    </source>
</reference>
<feature type="chain" id="PRO_5034997010" evidence="1">
    <location>
        <begin position="27"/>
        <end position="257"/>
    </location>
</feature>
<accession>A0A8I0T9K9</accession>
<proteinExistence type="predicted"/>
<organism evidence="2 3">
    <name type="scientific">Brucella anthropi</name>
    <name type="common">Ochrobactrum anthropi</name>
    <dbReference type="NCBI Taxonomy" id="529"/>
    <lineage>
        <taxon>Bacteria</taxon>
        <taxon>Pseudomonadati</taxon>
        <taxon>Pseudomonadota</taxon>
        <taxon>Alphaproteobacteria</taxon>
        <taxon>Hyphomicrobiales</taxon>
        <taxon>Brucellaceae</taxon>
        <taxon>Brucella/Ochrobactrum group</taxon>
        <taxon>Brucella</taxon>
    </lineage>
</organism>
<gene>
    <name evidence="2" type="ORF">IH622_11895</name>
</gene>
<protein>
    <submittedName>
        <fullName evidence="2">Uncharacterized protein</fullName>
    </submittedName>
</protein>
<evidence type="ECO:0000313" key="3">
    <source>
        <dbReference type="Proteomes" id="UP000642265"/>
    </source>
</evidence>
<dbReference type="EMBL" id="JACZKO010000034">
    <property type="protein sequence ID" value="MBE0561495.1"/>
    <property type="molecule type" value="Genomic_DNA"/>
</dbReference>
<comment type="caution">
    <text evidence="2">The sequence shown here is derived from an EMBL/GenBank/DDBJ whole genome shotgun (WGS) entry which is preliminary data.</text>
</comment>
<evidence type="ECO:0000256" key="1">
    <source>
        <dbReference type="SAM" id="SignalP"/>
    </source>
</evidence>